<keyword evidence="6" id="KW-0804">Transcription</keyword>
<dbReference type="AlphaFoldDB" id="A0A7C5Z9Z0"/>
<keyword evidence="7" id="KW-0479">Metal-binding</keyword>
<feature type="binding site" evidence="7">
    <location>
        <position position="129"/>
    </location>
    <ligand>
        <name>Zn(2+)</name>
        <dbReference type="ChEBI" id="CHEBI:29105"/>
    </ligand>
</feature>
<keyword evidence="5" id="KW-0238">DNA-binding</keyword>
<keyword evidence="4" id="KW-0805">Transcription regulation</keyword>
<reference evidence="8" key="1">
    <citation type="journal article" date="2020" name="mSystems">
        <title>Genome- and Community-Level Interaction Insights into Carbon Utilization and Element Cycling Functions of Hydrothermarchaeota in Hydrothermal Sediment.</title>
        <authorList>
            <person name="Zhou Z."/>
            <person name="Liu Y."/>
            <person name="Xu W."/>
            <person name="Pan J."/>
            <person name="Luo Z.H."/>
            <person name="Li M."/>
        </authorList>
    </citation>
    <scope>NUCLEOTIDE SEQUENCE [LARGE SCALE GENOMIC DNA]</scope>
    <source>
        <strain evidence="8">SpSt-102</strain>
    </source>
</reference>
<gene>
    <name evidence="8" type="ORF">ENL71_10555</name>
</gene>
<evidence type="ECO:0008006" key="9">
    <source>
        <dbReference type="Google" id="ProtNLM"/>
    </source>
</evidence>
<sequence>MSNYEKRRLKNNQICELIIEYLKENNNIVSKQTLVQNLINRASLSTIYRGINRLEKKGLIVSCDLASDRYIAFVSDNSNINLAFFVCNICKKKIWIELNDSKLNKVSKKIKEFYDFDSKLVLYEFYGICSNCIYSLNLKKKKEEMINENSSYANR</sequence>
<dbReference type="Gene3D" id="3.30.1490.190">
    <property type="match status" value="1"/>
</dbReference>
<comment type="similarity">
    <text evidence="1">Belongs to the Fur family.</text>
</comment>
<dbReference type="EMBL" id="DRUZ01000121">
    <property type="protein sequence ID" value="HHS02880.1"/>
    <property type="molecule type" value="Genomic_DNA"/>
</dbReference>
<feature type="binding site" evidence="7">
    <location>
        <position position="90"/>
    </location>
    <ligand>
        <name>Zn(2+)</name>
        <dbReference type="ChEBI" id="CHEBI:29105"/>
    </ligand>
</feature>
<dbReference type="GO" id="GO:0003700">
    <property type="term" value="F:DNA-binding transcription factor activity"/>
    <property type="evidence" value="ECO:0007669"/>
    <property type="project" value="InterPro"/>
</dbReference>
<dbReference type="GO" id="GO:0046872">
    <property type="term" value="F:metal ion binding"/>
    <property type="evidence" value="ECO:0007669"/>
    <property type="project" value="UniProtKB-KW"/>
</dbReference>
<dbReference type="Pfam" id="PF01475">
    <property type="entry name" value="FUR"/>
    <property type="match status" value="1"/>
</dbReference>
<evidence type="ECO:0000256" key="1">
    <source>
        <dbReference type="ARBA" id="ARBA00007957"/>
    </source>
</evidence>
<keyword evidence="2" id="KW-0678">Repressor</keyword>
<evidence type="ECO:0000256" key="2">
    <source>
        <dbReference type="ARBA" id="ARBA00022491"/>
    </source>
</evidence>
<evidence type="ECO:0000256" key="6">
    <source>
        <dbReference type="ARBA" id="ARBA00023163"/>
    </source>
</evidence>
<name>A0A7C5Z9Z0_9FIRM</name>
<evidence type="ECO:0000313" key="8">
    <source>
        <dbReference type="EMBL" id="HHS02880.1"/>
    </source>
</evidence>
<dbReference type="Gene3D" id="1.10.10.10">
    <property type="entry name" value="Winged helix-like DNA-binding domain superfamily/Winged helix DNA-binding domain"/>
    <property type="match status" value="1"/>
</dbReference>
<evidence type="ECO:0000256" key="5">
    <source>
        <dbReference type="ARBA" id="ARBA00023125"/>
    </source>
</evidence>
<dbReference type="SUPFAM" id="SSF46785">
    <property type="entry name" value="Winged helix' DNA-binding domain"/>
    <property type="match status" value="1"/>
</dbReference>
<proteinExistence type="inferred from homology"/>
<dbReference type="InterPro" id="IPR036388">
    <property type="entry name" value="WH-like_DNA-bd_sf"/>
</dbReference>
<dbReference type="InterPro" id="IPR002481">
    <property type="entry name" value="FUR"/>
</dbReference>
<feature type="binding site" evidence="7">
    <location>
        <position position="87"/>
    </location>
    <ligand>
        <name>Zn(2+)</name>
        <dbReference type="ChEBI" id="CHEBI:29105"/>
    </ligand>
</feature>
<dbReference type="InterPro" id="IPR043135">
    <property type="entry name" value="Fur_C"/>
</dbReference>
<comment type="cofactor">
    <cofactor evidence="7">
        <name>Zn(2+)</name>
        <dbReference type="ChEBI" id="CHEBI:29105"/>
    </cofactor>
    <text evidence="7">Binds 1 zinc ion per subunit.</text>
</comment>
<organism evidence="8">
    <name type="scientific">Caldicellulosiruptor owensensis</name>
    <dbReference type="NCBI Taxonomy" id="55205"/>
    <lineage>
        <taxon>Bacteria</taxon>
        <taxon>Bacillati</taxon>
        <taxon>Bacillota</taxon>
        <taxon>Bacillota incertae sedis</taxon>
        <taxon>Caldicellulosiruptorales</taxon>
        <taxon>Caldicellulosiruptoraceae</taxon>
        <taxon>Caldicellulosiruptor</taxon>
    </lineage>
</organism>
<evidence type="ECO:0000256" key="4">
    <source>
        <dbReference type="ARBA" id="ARBA00023015"/>
    </source>
</evidence>
<keyword evidence="3 7" id="KW-0862">Zinc</keyword>
<evidence type="ECO:0000256" key="7">
    <source>
        <dbReference type="PIRSR" id="PIRSR602481-1"/>
    </source>
</evidence>
<protein>
    <recommendedName>
        <fullName evidence="9">Ferric uptake regulator, Fur family</fullName>
    </recommendedName>
</protein>
<feature type="binding site" evidence="7">
    <location>
        <position position="132"/>
    </location>
    <ligand>
        <name>Zn(2+)</name>
        <dbReference type="ChEBI" id="CHEBI:29105"/>
    </ligand>
</feature>
<dbReference type="GO" id="GO:0003677">
    <property type="term" value="F:DNA binding"/>
    <property type="evidence" value="ECO:0007669"/>
    <property type="project" value="UniProtKB-KW"/>
</dbReference>
<dbReference type="InterPro" id="IPR036390">
    <property type="entry name" value="WH_DNA-bd_sf"/>
</dbReference>
<comment type="caution">
    <text evidence="8">The sequence shown here is derived from an EMBL/GenBank/DDBJ whole genome shotgun (WGS) entry which is preliminary data.</text>
</comment>
<evidence type="ECO:0000256" key="3">
    <source>
        <dbReference type="ARBA" id="ARBA00022833"/>
    </source>
</evidence>
<accession>A0A7C5Z9Z0</accession>